<feature type="domain" description="HTH myb-type" evidence="9">
    <location>
        <begin position="21"/>
        <end position="58"/>
    </location>
</feature>
<evidence type="ECO:0000259" key="9">
    <source>
        <dbReference type="PROSITE" id="PS51294"/>
    </source>
</evidence>
<dbReference type="CDD" id="cd00167">
    <property type="entry name" value="SANT"/>
    <property type="match status" value="2"/>
</dbReference>
<dbReference type="GO" id="GO:0003677">
    <property type="term" value="F:DNA binding"/>
    <property type="evidence" value="ECO:0007669"/>
    <property type="project" value="UniProtKB-KW"/>
</dbReference>
<feature type="domain" description="Myb-like" evidence="8">
    <location>
        <begin position="110"/>
        <end position="160"/>
    </location>
</feature>
<comment type="subcellular location">
    <subcellularLocation>
        <location evidence="1">Nucleus</location>
    </subcellularLocation>
</comment>
<dbReference type="GO" id="GO:0005634">
    <property type="term" value="C:nucleus"/>
    <property type="evidence" value="ECO:0007669"/>
    <property type="project" value="UniProtKB-SubCell"/>
</dbReference>
<sequence length="344" mass="39142">MKRKQERAGVMGRGRAPCCQKIGLHKGSWTPQEDMRLISFIRKHGHGNWRALPKQAGHSSPSLSFDYLFLFHQWSSDDLRCKLIQICFFFFSGLLRCGKSCRLRWINYLRPDIKRGNFTKEEEDTIINLHELLGNKWSKIASCLPGRTDNEIKNVWNTHLKKRIKHQDYTTQSSMTNKSWSEVNPPSSSSSGITFTEGEELSLEKIEIPIEPQLDIWDILDSSLSTNYTSSLPPPPVENDDIFSDIPIDPDLWSDATNIDSNTKEVDTNDGDKLADDSKKWLAYLEEELGLFDEAEDKERVELISMQEGNSMGSYFHKRPSSSSSSSSSSPSLTKLVDLKCINA</sequence>
<feature type="region of interest" description="Disordered" evidence="7">
    <location>
        <begin position="311"/>
        <end position="333"/>
    </location>
</feature>
<evidence type="ECO:0000256" key="6">
    <source>
        <dbReference type="ARBA" id="ARBA00023242"/>
    </source>
</evidence>
<proteinExistence type="predicted"/>
<dbReference type="FunFam" id="1.10.10.60:FF:000310">
    <property type="entry name" value="MYB transcription factor"/>
    <property type="match status" value="1"/>
</dbReference>
<feature type="region of interest" description="Disordered" evidence="7">
    <location>
        <begin position="175"/>
        <end position="194"/>
    </location>
</feature>
<feature type="compositionally biased region" description="Low complexity" evidence="7">
    <location>
        <begin position="321"/>
        <end position="332"/>
    </location>
</feature>
<comment type="caution">
    <text evidence="10">The sequence shown here is derived from an EMBL/GenBank/DDBJ whole genome shotgun (WGS) entry which is preliminary data.</text>
</comment>
<gene>
    <name evidence="10" type="ORF">IEQ34_014499</name>
</gene>
<dbReference type="PANTHER" id="PTHR10641:SF1103">
    <property type="entry name" value="TRANSCRIPTION FACTOR MYB72"/>
    <property type="match status" value="1"/>
</dbReference>
<feature type="domain" description="Myb-like" evidence="8">
    <location>
        <begin position="21"/>
        <end position="109"/>
    </location>
</feature>
<dbReference type="InterPro" id="IPR001005">
    <property type="entry name" value="SANT/Myb"/>
</dbReference>
<keyword evidence="2" id="KW-0677">Repeat</keyword>
<keyword evidence="11" id="KW-1185">Reference proteome</keyword>
<dbReference type="InterPro" id="IPR017930">
    <property type="entry name" value="Myb_dom"/>
</dbReference>
<evidence type="ECO:0000259" key="8">
    <source>
        <dbReference type="PROSITE" id="PS50090"/>
    </source>
</evidence>
<evidence type="ECO:0000256" key="2">
    <source>
        <dbReference type="ARBA" id="ARBA00022737"/>
    </source>
</evidence>
<name>A0AAV7GKX7_DENCH</name>
<dbReference type="AlphaFoldDB" id="A0AAV7GKX7"/>
<dbReference type="InterPro" id="IPR009057">
    <property type="entry name" value="Homeodomain-like_sf"/>
</dbReference>
<dbReference type="SMART" id="SM00717">
    <property type="entry name" value="SANT"/>
    <property type="match status" value="2"/>
</dbReference>
<dbReference type="Gene3D" id="1.10.10.60">
    <property type="entry name" value="Homeodomain-like"/>
    <property type="match status" value="2"/>
</dbReference>
<protein>
    <submittedName>
        <fullName evidence="10">Uncharacterized protein</fullName>
    </submittedName>
</protein>
<evidence type="ECO:0000256" key="3">
    <source>
        <dbReference type="ARBA" id="ARBA00023015"/>
    </source>
</evidence>
<evidence type="ECO:0000256" key="7">
    <source>
        <dbReference type="SAM" id="MobiDB-lite"/>
    </source>
</evidence>
<evidence type="ECO:0000313" key="11">
    <source>
        <dbReference type="Proteomes" id="UP000775213"/>
    </source>
</evidence>
<dbReference type="InterPro" id="IPR015495">
    <property type="entry name" value="Myb_TF_plants"/>
</dbReference>
<feature type="compositionally biased region" description="Polar residues" evidence="7">
    <location>
        <begin position="175"/>
        <end position="184"/>
    </location>
</feature>
<evidence type="ECO:0000256" key="4">
    <source>
        <dbReference type="ARBA" id="ARBA00023125"/>
    </source>
</evidence>
<feature type="domain" description="HTH myb-type" evidence="9">
    <location>
        <begin position="110"/>
        <end position="164"/>
    </location>
</feature>
<evidence type="ECO:0000256" key="1">
    <source>
        <dbReference type="ARBA" id="ARBA00004123"/>
    </source>
</evidence>
<dbReference type="EMBL" id="JAGFBR010000013">
    <property type="protein sequence ID" value="KAH0456592.1"/>
    <property type="molecule type" value="Genomic_DNA"/>
</dbReference>
<dbReference type="Pfam" id="PF00249">
    <property type="entry name" value="Myb_DNA-binding"/>
    <property type="match status" value="2"/>
</dbReference>
<dbReference type="PROSITE" id="PS50090">
    <property type="entry name" value="MYB_LIKE"/>
    <property type="match status" value="2"/>
</dbReference>
<evidence type="ECO:0000256" key="5">
    <source>
        <dbReference type="ARBA" id="ARBA00023163"/>
    </source>
</evidence>
<reference evidence="10 11" key="1">
    <citation type="journal article" date="2021" name="Hortic Res">
        <title>Chromosome-scale assembly of the Dendrobium chrysotoxum genome enhances the understanding of orchid evolution.</title>
        <authorList>
            <person name="Zhang Y."/>
            <person name="Zhang G.Q."/>
            <person name="Zhang D."/>
            <person name="Liu X.D."/>
            <person name="Xu X.Y."/>
            <person name="Sun W.H."/>
            <person name="Yu X."/>
            <person name="Zhu X."/>
            <person name="Wang Z.W."/>
            <person name="Zhao X."/>
            <person name="Zhong W.Y."/>
            <person name="Chen H."/>
            <person name="Yin W.L."/>
            <person name="Huang T."/>
            <person name="Niu S.C."/>
            <person name="Liu Z.J."/>
        </authorList>
    </citation>
    <scope>NUCLEOTIDE SEQUENCE [LARGE SCALE GENOMIC DNA]</scope>
    <source>
        <strain evidence="10">Lindl</strain>
    </source>
</reference>
<dbReference type="SUPFAM" id="SSF46689">
    <property type="entry name" value="Homeodomain-like"/>
    <property type="match status" value="2"/>
</dbReference>
<accession>A0AAV7GKX7</accession>
<dbReference type="PROSITE" id="PS51294">
    <property type="entry name" value="HTH_MYB"/>
    <property type="match status" value="2"/>
</dbReference>
<keyword evidence="3" id="KW-0805">Transcription regulation</keyword>
<keyword evidence="4" id="KW-0238">DNA-binding</keyword>
<organism evidence="10 11">
    <name type="scientific">Dendrobium chrysotoxum</name>
    <name type="common">Orchid</name>
    <dbReference type="NCBI Taxonomy" id="161865"/>
    <lineage>
        <taxon>Eukaryota</taxon>
        <taxon>Viridiplantae</taxon>
        <taxon>Streptophyta</taxon>
        <taxon>Embryophyta</taxon>
        <taxon>Tracheophyta</taxon>
        <taxon>Spermatophyta</taxon>
        <taxon>Magnoliopsida</taxon>
        <taxon>Liliopsida</taxon>
        <taxon>Asparagales</taxon>
        <taxon>Orchidaceae</taxon>
        <taxon>Epidendroideae</taxon>
        <taxon>Malaxideae</taxon>
        <taxon>Dendrobiinae</taxon>
        <taxon>Dendrobium</taxon>
    </lineage>
</organism>
<keyword evidence="6" id="KW-0539">Nucleus</keyword>
<keyword evidence="5" id="KW-0804">Transcription</keyword>
<dbReference type="PANTHER" id="PTHR10641">
    <property type="entry name" value="MYB FAMILY TRANSCRIPTION FACTOR"/>
    <property type="match status" value="1"/>
</dbReference>
<evidence type="ECO:0000313" key="10">
    <source>
        <dbReference type="EMBL" id="KAH0456592.1"/>
    </source>
</evidence>
<dbReference type="Proteomes" id="UP000775213">
    <property type="component" value="Unassembled WGS sequence"/>
</dbReference>